<evidence type="ECO:0000256" key="1">
    <source>
        <dbReference type="ARBA" id="ARBA00022801"/>
    </source>
</evidence>
<dbReference type="GO" id="GO:0009253">
    <property type="term" value="P:peptidoglycan catabolic process"/>
    <property type="evidence" value="ECO:0007669"/>
    <property type="project" value="InterPro"/>
</dbReference>
<dbReference type="GO" id="GO:0008745">
    <property type="term" value="F:N-acetylmuramoyl-L-alanine amidase activity"/>
    <property type="evidence" value="ECO:0007669"/>
    <property type="project" value="InterPro"/>
</dbReference>
<dbReference type="InterPro" id="IPR002508">
    <property type="entry name" value="MurNAc-LAA_cat"/>
</dbReference>
<dbReference type="PANTHER" id="PTHR30404:SF0">
    <property type="entry name" value="N-ACETYLMURAMOYL-L-ALANINE AMIDASE AMIC"/>
    <property type="match status" value="1"/>
</dbReference>
<dbReference type="GO" id="GO:0030288">
    <property type="term" value="C:outer membrane-bounded periplasmic space"/>
    <property type="evidence" value="ECO:0007669"/>
    <property type="project" value="TreeGrafter"/>
</dbReference>
<gene>
    <name evidence="3" type="ORF">SDC9_129915</name>
</gene>
<protein>
    <recommendedName>
        <fullName evidence="2">MurNAc-LAA domain-containing protein</fullName>
    </recommendedName>
</protein>
<organism evidence="3">
    <name type="scientific">bioreactor metagenome</name>
    <dbReference type="NCBI Taxonomy" id="1076179"/>
    <lineage>
        <taxon>unclassified sequences</taxon>
        <taxon>metagenomes</taxon>
        <taxon>ecological metagenomes</taxon>
    </lineage>
</organism>
<dbReference type="InterPro" id="IPR050695">
    <property type="entry name" value="N-acetylmuramoyl_amidase_3"/>
</dbReference>
<dbReference type="Gene3D" id="3.40.630.40">
    <property type="entry name" value="Zn-dependent exopeptidases"/>
    <property type="match status" value="1"/>
</dbReference>
<feature type="domain" description="MurNAc-LAA" evidence="2">
    <location>
        <begin position="120"/>
        <end position="327"/>
    </location>
</feature>
<dbReference type="AlphaFoldDB" id="A0A645D187"/>
<dbReference type="EMBL" id="VSSQ01031809">
    <property type="protein sequence ID" value="MPM82853.1"/>
    <property type="molecule type" value="Genomic_DNA"/>
</dbReference>
<comment type="caution">
    <text evidence="3">The sequence shown here is derived from an EMBL/GenBank/DDBJ whole genome shotgun (WGS) entry which is preliminary data.</text>
</comment>
<proteinExistence type="predicted"/>
<name>A0A645D187_9ZZZZ</name>
<evidence type="ECO:0000313" key="3">
    <source>
        <dbReference type="EMBL" id="MPM82853.1"/>
    </source>
</evidence>
<reference evidence="3" key="1">
    <citation type="submission" date="2019-08" db="EMBL/GenBank/DDBJ databases">
        <authorList>
            <person name="Kucharzyk K."/>
            <person name="Murdoch R.W."/>
            <person name="Higgins S."/>
            <person name="Loffler F."/>
        </authorList>
    </citation>
    <scope>NUCLEOTIDE SEQUENCE</scope>
</reference>
<dbReference type="PANTHER" id="PTHR30404">
    <property type="entry name" value="N-ACETYLMURAMOYL-L-ALANINE AMIDASE"/>
    <property type="match status" value="1"/>
</dbReference>
<dbReference type="CDD" id="cd02696">
    <property type="entry name" value="MurNAc-LAA"/>
    <property type="match status" value="1"/>
</dbReference>
<sequence length="351" mass="40563">MRLRYFFITVVLSGCLLPIFVSAQDRAYPIEGDGIFSFLRRWNRTDTTYVREFIDLNSEKLNAQGGLELGTVYLIPPLHPGDVYPAPETNDQPTDQKIFGEKYKDFTLASDNLEDACFYIISGHGGPDPGAVTRIDGRELHEDEYNYDFSLRLARNLMMHGATVYVIIQDEYDGIRDERFLPNNNGETCLGDPIPKSQIDRLKQRVEKVNDLYARNKDKFRYVRALEVHIDSRNPKEQIDLFLYYADNPQSRMTSYTLRNEVLEQYRKHQPNRGFNGNVSHRDLYILRQLHPPAIMVEVGNFQNTLDRKRIMDPNNRQAIANWITHAFIEDFSHSIPISANTSSKSMSGVK</sequence>
<dbReference type="Pfam" id="PF01520">
    <property type="entry name" value="Amidase_3"/>
    <property type="match status" value="1"/>
</dbReference>
<dbReference type="PROSITE" id="PS51257">
    <property type="entry name" value="PROKAR_LIPOPROTEIN"/>
    <property type="match status" value="1"/>
</dbReference>
<dbReference type="SUPFAM" id="SSF53187">
    <property type="entry name" value="Zn-dependent exopeptidases"/>
    <property type="match status" value="1"/>
</dbReference>
<keyword evidence="1" id="KW-0378">Hydrolase</keyword>
<evidence type="ECO:0000259" key="2">
    <source>
        <dbReference type="Pfam" id="PF01520"/>
    </source>
</evidence>
<accession>A0A645D187</accession>